<dbReference type="Pfam" id="PF00437">
    <property type="entry name" value="T2SSE"/>
    <property type="match status" value="1"/>
</dbReference>
<dbReference type="InterPro" id="IPR027417">
    <property type="entry name" value="P-loop_NTPase"/>
</dbReference>
<dbReference type="Gene3D" id="3.30.450.380">
    <property type="match status" value="1"/>
</dbReference>
<keyword evidence="4" id="KW-1185">Reference proteome</keyword>
<reference evidence="3" key="1">
    <citation type="submission" date="2021-01" db="EMBL/GenBank/DDBJ databases">
        <title>Whole genome shotgun sequence of Sphaerisporangium rufum NBRC 109079.</title>
        <authorList>
            <person name="Komaki H."/>
            <person name="Tamura T."/>
        </authorList>
    </citation>
    <scope>NUCLEOTIDE SEQUENCE</scope>
    <source>
        <strain evidence="3">NBRC 109079</strain>
    </source>
</reference>
<name>A0A919V3U8_9ACTN</name>
<dbReference type="PANTHER" id="PTHR30486">
    <property type="entry name" value="TWITCHING MOTILITY PROTEIN PILT"/>
    <property type="match status" value="1"/>
</dbReference>
<evidence type="ECO:0000259" key="2">
    <source>
        <dbReference type="Pfam" id="PF00437"/>
    </source>
</evidence>
<dbReference type="InterPro" id="IPR050921">
    <property type="entry name" value="T4SS_GSP_E_ATPase"/>
</dbReference>
<dbReference type="AlphaFoldDB" id="A0A919V3U8"/>
<dbReference type="EMBL" id="BOOU01000090">
    <property type="protein sequence ID" value="GII81222.1"/>
    <property type="molecule type" value="Genomic_DNA"/>
</dbReference>
<dbReference type="GO" id="GO:0016887">
    <property type="term" value="F:ATP hydrolysis activity"/>
    <property type="evidence" value="ECO:0007669"/>
    <property type="project" value="InterPro"/>
</dbReference>
<protein>
    <recommendedName>
        <fullName evidence="2">Bacterial type II secretion system protein E domain-containing protein</fullName>
    </recommendedName>
</protein>
<comment type="caution">
    <text evidence="3">The sequence shown here is derived from an EMBL/GenBank/DDBJ whole genome shotgun (WGS) entry which is preliminary data.</text>
</comment>
<dbReference type="SUPFAM" id="SSF52540">
    <property type="entry name" value="P-loop containing nucleoside triphosphate hydrolases"/>
    <property type="match status" value="1"/>
</dbReference>
<gene>
    <name evidence="3" type="ORF">Sru01_62040</name>
</gene>
<dbReference type="Proteomes" id="UP000655287">
    <property type="component" value="Unassembled WGS sequence"/>
</dbReference>
<organism evidence="3 4">
    <name type="scientific">Sphaerisporangium rufum</name>
    <dbReference type="NCBI Taxonomy" id="1381558"/>
    <lineage>
        <taxon>Bacteria</taxon>
        <taxon>Bacillati</taxon>
        <taxon>Actinomycetota</taxon>
        <taxon>Actinomycetes</taxon>
        <taxon>Streptosporangiales</taxon>
        <taxon>Streptosporangiaceae</taxon>
        <taxon>Sphaerisporangium</taxon>
    </lineage>
</organism>
<evidence type="ECO:0000256" key="1">
    <source>
        <dbReference type="ARBA" id="ARBA00006611"/>
    </source>
</evidence>
<dbReference type="RefSeq" id="WP_203993170.1">
    <property type="nucleotide sequence ID" value="NZ_BOOU01000090.1"/>
</dbReference>
<dbReference type="NCBIfam" id="TIGR03819">
    <property type="entry name" value="heli_sec_ATPase"/>
    <property type="match status" value="1"/>
</dbReference>
<evidence type="ECO:0000313" key="4">
    <source>
        <dbReference type="Proteomes" id="UP000655287"/>
    </source>
</evidence>
<dbReference type="PANTHER" id="PTHR30486:SF6">
    <property type="entry name" value="TYPE IV PILUS RETRACTATION ATPASE PILT"/>
    <property type="match status" value="1"/>
</dbReference>
<comment type="similarity">
    <text evidence="1">Belongs to the GSP E family.</text>
</comment>
<dbReference type="InterPro" id="IPR022399">
    <property type="entry name" value="TadA-like_ATPase"/>
</dbReference>
<dbReference type="CDD" id="cd01130">
    <property type="entry name" value="VirB11-like_ATPase"/>
    <property type="match status" value="1"/>
</dbReference>
<dbReference type="InterPro" id="IPR001482">
    <property type="entry name" value="T2SS/T4SS_dom"/>
</dbReference>
<evidence type="ECO:0000313" key="3">
    <source>
        <dbReference type="EMBL" id="GII81222.1"/>
    </source>
</evidence>
<accession>A0A919V3U8</accession>
<dbReference type="Gene3D" id="3.40.50.300">
    <property type="entry name" value="P-loop containing nucleotide triphosphate hydrolases"/>
    <property type="match status" value="1"/>
</dbReference>
<proteinExistence type="inferred from homology"/>
<sequence>MSGRAPVPAELVEAVRTRLARSGATPSAAQVAAALRAERAVLGDAEVLAVARALRADLIGAGPLEPLLAEPEVTDVLVNGHREVWVDDGCGLRRTPVEFAGEAEVRRLAQRLAATAGRRLDDASPYVDARLPGGVRLHAVLPPVAPDGTCLSLRLPPRRSFSLDELVPGAGAVAIRALVTARLAFLVTGGTCTGKTTLLSSMLSLSDPAERLVLVEDSAELRPAHPHVVRLETRPANLEGAGGVGLRDLVRQALRMRPDRLVVGEVRGAEVVELLAALNTGHEGGCGTLHANTPADVPARLEALACAAGLTREAVHSQLAAALDAVVHVVRDPGGGRRRVAEICMMEREPSGLVTAVPALTFPAHGDPSPGPALRTLLARAPQAAGRHETALVRPGAP</sequence>
<dbReference type="FunFam" id="3.30.450.380:FF:000002">
    <property type="entry name" value="Secretion protein, partial"/>
    <property type="match status" value="1"/>
</dbReference>
<feature type="domain" description="Bacterial type II secretion system protein E" evidence="2">
    <location>
        <begin position="60"/>
        <end position="331"/>
    </location>
</feature>